<gene>
    <name evidence="5" type="ORF">Tci_303457</name>
</gene>
<dbReference type="GO" id="GO:0016787">
    <property type="term" value="F:hydrolase activity"/>
    <property type="evidence" value="ECO:0007669"/>
    <property type="project" value="UniProtKB-KW"/>
</dbReference>
<dbReference type="AlphaFoldDB" id="A0A699H3X3"/>
<dbReference type="InterPro" id="IPR043502">
    <property type="entry name" value="DNA/RNA_pol_sf"/>
</dbReference>
<dbReference type="Pfam" id="PF07727">
    <property type="entry name" value="RVT_2"/>
    <property type="match status" value="1"/>
</dbReference>
<sequence>MSCLPDDIMESVISYETSKATWTDLVHGFEGLLDTKENRIMDLKLEYQTFRAKPNESLSQTYTRYKTILNELSNDGVNLSKHEINVGFLNSLPEKWLTFSEGLRNANHTQTLDLADIYERFVYDDNLIQRSQADPKAQKNYKAEYKKLKAKIALLEANPSTSQTPKTLQPKNKCLVIKIFDWDEEEVFDDEEVTQVKVLMALADDELTVGKNHARYGECIDITMKKINILLSMDEDVDWQNYLKYIIIDLNEQIPYQKKKVLDGELFTESSSKINESGNLFVPASMRYDQKMVPKTKDWVERLNPDSKPLNFNTRRILVCESQAVNESLKSTETSNTPESSKDSEAESLTPLILLKNLQGASPSSKVMPLTFQPYSPRERPDLGIMKHTKPKTQDYLDNIVPGTVTPYQYSSSSKQIVKAKAKPFPPCTHYCFNDYIPDDCRNYHECDICGSYDHFTSGHNRVIHIKGGILVESSQSISPLFINHEKYTIVIVDEYSRYTCVHFLRKKSQAPEMIMSFIKMVENQNDIKVKQIRTDIGIEFRNHEDRWSREQHIELVNIIGNPGEGMLTRSMAAKLTAASASECLFVDFLSEIEPKNVSEALKHLGWIDDMQEELNRSYKNKVWTLVSLPYGKIAEAPNGYSRIRKMTMPLRFESSEFPDYVCKLDKALYGLKQTPWSCYETLSTFFIQNKFTRGRINKTFFIYKSKGDVLLVQVYVDDIIFGSTSYKLGKQFEKLMTKKFEISIMGELTYFLGLQIKKDDKGISICQEQ</sequence>
<dbReference type="InterPro" id="IPR036397">
    <property type="entry name" value="RNaseH_sf"/>
</dbReference>
<dbReference type="GO" id="GO:0003676">
    <property type="term" value="F:nucleic acid binding"/>
    <property type="evidence" value="ECO:0007669"/>
    <property type="project" value="InterPro"/>
</dbReference>
<dbReference type="GO" id="GO:0046872">
    <property type="term" value="F:metal ion binding"/>
    <property type="evidence" value="ECO:0007669"/>
    <property type="project" value="UniProtKB-KW"/>
</dbReference>
<organism evidence="5">
    <name type="scientific">Tanacetum cinerariifolium</name>
    <name type="common">Dalmatian daisy</name>
    <name type="synonym">Chrysanthemum cinerariifolium</name>
    <dbReference type="NCBI Taxonomy" id="118510"/>
    <lineage>
        <taxon>Eukaryota</taxon>
        <taxon>Viridiplantae</taxon>
        <taxon>Streptophyta</taxon>
        <taxon>Embryophyta</taxon>
        <taxon>Tracheophyta</taxon>
        <taxon>Spermatophyta</taxon>
        <taxon>Magnoliopsida</taxon>
        <taxon>eudicotyledons</taxon>
        <taxon>Gunneridae</taxon>
        <taxon>Pentapetalae</taxon>
        <taxon>asterids</taxon>
        <taxon>campanulids</taxon>
        <taxon>Asterales</taxon>
        <taxon>Asteraceae</taxon>
        <taxon>Asteroideae</taxon>
        <taxon>Anthemideae</taxon>
        <taxon>Anthemidinae</taxon>
        <taxon>Tanacetum</taxon>
    </lineage>
</organism>
<name>A0A699H3X3_TANCI</name>
<feature type="domain" description="Reverse transcriptase Ty1/copia-type" evidence="4">
    <location>
        <begin position="648"/>
        <end position="769"/>
    </location>
</feature>
<dbReference type="InterPro" id="IPR012337">
    <property type="entry name" value="RNaseH-like_sf"/>
</dbReference>
<dbReference type="PANTHER" id="PTHR42648">
    <property type="entry name" value="TRANSPOSASE, PUTATIVE-RELATED"/>
    <property type="match status" value="1"/>
</dbReference>
<dbReference type="PANTHER" id="PTHR42648:SF32">
    <property type="entry name" value="RIBONUCLEASE H-LIKE DOMAIN, GAG-PRE-INTEGRASE DOMAIN PROTEIN-RELATED"/>
    <property type="match status" value="1"/>
</dbReference>
<reference evidence="5" key="1">
    <citation type="journal article" date="2019" name="Sci. Rep.">
        <title>Draft genome of Tanacetum cinerariifolium, the natural source of mosquito coil.</title>
        <authorList>
            <person name="Yamashiro T."/>
            <person name="Shiraishi A."/>
            <person name="Satake H."/>
            <person name="Nakayama K."/>
        </authorList>
    </citation>
    <scope>NUCLEOTIDE SEQUENCE</scope>
</reference>
<comment type="caution">
    <text evidence="5">The sequence shown here is derived from an EMBL/GenBank/DDBJ whole genome shotgun (WGS) entry which is preliminary data.</text>
</comment>
<dbReference type="SUPFAM" id="SSF53098">
    <property type="entry name" value="Ribonuclease H-like"/>
    <property type="match status" value="1"/>
</dbReference>
<feature type="region of interest" description="Disordered" evidence="3">
    <location>
        <begin position="328"/>
        <end position="347"/>
    </location>
</feature>
<protein>
    <submittedName>
        <fullName evidence="5">Retrovirus-related Pol polyprotein from transposon TNT 1-94</fullName>
    </submittedName>
</protein>
<keyword evidence="1" id="KW-0479">Metal-binding</keyword>
<evidence type="ECO:0000256" key="3">
    <source>
        <dbReference type="SAM" id="MobiDB-lite"/>
    </source>
</evidence>
<feature type="compositionally biased region" description="Polar residues" evidence="3">
    <location>
        <begin position="328"/>
        <end position="339"/>
    </location>
</feature>
<dbReference type="SUPFAM" id="SSF56672">
    <property type="entry name" value="DNA/RNA polymerases"/>
    <property type="match status" value="1"/>
</dbReference>
<evidence type="ECO:0000256" key="2">
    <source>
        <dbReference type="ARBA" id="ARBA00022801"/>
    </source>
</evidence>
<dbReference type="Gene3D" id="3.30.420.10">
    <property type="entry name" value="Ribonuclease H-like superfamily/Ribonuclease H"/>
    <property type="match status" value="1"/>
</dbReference>
<evidence type="ECO:0000256" key="1">
    <source>
        <dbReference type="ARBA" id="ARBA00022723"/>
    </source>
</evidence>
<dbReference type="InterPro" id="IPR039537">
    <property type="entry name" value="Retrotran_Ty1/copia-like"/>
</dbReference>
<accession>A0A699H3X3</accession>
<dbReference type="EMBL" id="BKCJ010101160">
    <property type="protein sequence ID" value="GEX31482.1"/>
    <property type="molecule type" value="Genomic_DNA"/>
</dbReference>
<keyword evidence="2" id="KW-0378">Hydrolase</keyword>
<dbReference type="Pfam" id="PF14223">
    <property type="entry name" value="Retrotran_gag_2"/>
    <property type="match status" value="1"/>
</dbReference>
<dbReference type="InterPro" id="IPR013103">
    <property type="entry name" value="RVT_2"/>
</dbReference>
<proteinExistence type="predicted"/>
<evidence type="ECO:0000313" key="5">
    <source>
        <dbReference type="EMBL" id="GEX31482.1"/>
    </source>
</evidence>
<evidence type="ECO:0000259" key="4">
    <source>
        <dbReference type="Pfam" id="PF07727"/>
    </source>
</evidence>